<evidence type="ECO:0000313" key="3">
    <source>
        <dbReference type="EMBL" id="BAD68721.1"/>
    </source>
</evidence>
<dbReference type="EMBL" id="AP003630">
    <property type="protein sequence ID" value="BAD68614.1"/>
    <property type="molecule type" value="Genomic_DNA"/>
</dbReference>
<evidence type="ECO:0000313" key="2">
    <source>
        <dbReference type="EMBL" id="BAD68614.1"/>
    </source>
</evidence>
<reference evidence="3" key="2">
    <citation type="submission" date="2001-06" db="EMBL/GenBank/DDBJ databases">
        <title>Oryza sativa nipponbare(GA3) genomic DNA, chromosome 6, PAC clone:P0498C03.</title>
        <authorList>
            <person name="Sasaki T."/>
            <person name="Matsumoto T."/>
            <person name="Yamamoto K."/>
        </authorList>
    </citation>
    <scope>NUCLEOTIDE SEQUENCE</scope>
</reference>
<dbReference type="EMBL" id="AP003724">
    <property type="protein sequence ID" value="BAD68721.1"/>
    <property type="molecule type" value="Genomic_DNA"/>
</dbReference>
<reference evidence="4" key="4">
    <citation type="journal article" date="2008" name="Nucleic Acids Res.">
        <title>The rice annotation project database (RAP-DB): 2008 update.</title>
        <authorList>
            <consortium name="The rice annotation project (RAP)"/>
        </authorList>
    </citation>
    <scope>GENOME REANNOTATION</scope>
    <source>
        <strain evidence="4">cv. Nipponbare</strain>
    </source>
</reference>
<name>Q5VPA4_ORYSJ</name>
<reference evidence="4" key="3">
    <citation type="journal article" date="2005" name="Nature">
        <title>The map-based sequence of the rice genome.</title>
        <authorList>
            <consortium name="International rice genome sequencing project (IRGSP)"/>
            <person name="Matsumoto T."/>
            <person name="Wu J."/>
            <person name="Kanamori H."/>
            <person name="Katayose Y."/>
            <person name="Fujisawa M."/>
            <person name="Namiki N."/>
            <person name="Mizuno H."/>
            <person name="Yamamoto K."/>
            <person name="Antonio B.A."/>
            <person name="Baba T."/>
            <person name="Sakata K."/>
            <person name="Nagamura Y."/>
            <person name="Aoki H."/>
            <person name="Arikawa K."/>
            <person name="Arita K."/>
            <person name="Bito T."/>
            <person name="Chiden Y."/>
            <person name="Fujitsuka N."/>
            <person name="Fukunaka R."/>
            <person name="Hamada M."/>
            <person name="Harada C."/>
            <person name="Hayashi A."/>
            <person name="Hijishita S."/>
            <person name="Honda M."/>
            <person name="Hosokawa S."/>
            <person name="Ichikawa Y."/>
            <person name="Idonuma A."/>
            <person name="Iijima M."/>
            <person name="Ikeda M."/>
            <person name="Ikeno M."/>
            <person name="Ito K."/>
            <person name="Ito S."/>
            <person name="Ito T."/>
            <person name="Ito Y."/>
            <person name="Ito Y."/>
            <person name="Iwabuchi A."/>
            <person name="Kamiya K."/>
            <person name="Karasawa W."/>
            <person name="Kurita K."/>
            <person name="Katagiri S."/>
            <person name="Kikuta A."/>
            <person name="Kobayashi H."/>
            <person name="Kobayashi N."/>
            <person name="Machita K."/>
            <person name="Maehara T."/>
            <person name="Masukawa M."/>
            <person name="Mizubayashi T."/>
            <person name="Mukai Y."/>
            <person name="Nagasaki H."/>
            <person name="Nagata Y."/>
            <person name="Naito S."/>
            <person name="Nakashima M."/>
            <person name="Nakama Y."/>
            <person name="Nakamichi Y."/>
            <person name="Nakamura M."/>
            <person name="Meguro A."/>
            <person name="Negishi M."/>
            <person name="Ohta I."/>
            <person name="Ohta T."/>
            <person name="Okamoto M."/>
            <person name="Ono N."/>
            <person name="Saji S."/>
            <person name="Sakaguchi M."/>
            <person name="Sakai K."/>
            <person name="Shibata M."/>
            <person name="Shimokawa T."/>
            <person name="Song J."/>
            <person name="Takazaki Y."/>
            <person name="Terasawa K."/>
            <person name="Tsugane M."/>
            <person name="Tsuji K."/>
            <person name="Ueda S."/>
            <person name="Waki K."/>
            <person name="Yamagata H."/>
            <person name="Yamamoto M."/>
            <person name="Yamamoto S."/>
            <person name="Yamane H."/>
            <person name="Yoshiki S."/>
            <person name="Yoshihara R."/>
            <person name="Yukawa K."/>
            <person name="Zhong H."/>
            <person name="Yano M."/>
            <person name="Yuan Q."/>
            <person name="Ouyang S."/>
            <person name="Liu J."/>
            <person name="Jones K.M."/>
            <person name="Gansberger K."/>
            <person name="Moffat K."/>
            <person name="Hill J."/>
            <person name="Bera J."/>
            <person name="Fadrosh D."/>
            <person name="Jin S."/>
            <person name="Johri S."/>
            <person name="Kim M."/>
            <person name="Overton L."/>
            <person name="Reardon M."/>
            <person name="Tsitrin T."/>
            <person name="Vuong H."/>
            <person name="Weaver B."/>
            <person name="Ciecko A."/>
            <person name="Tallon L."/>
            <person name="Jackson J."/>
            <person name="Pai G."/>
            <person name="Aken S.V."/>
            <person name="Utterback T."/>
            <person name="Reidmuller S."/>
            <person name="Feldblyum T."/>
            <person name="Hsiao J."/>
            <person name="Zismann V."/>
            <person name="Iobst S."/>
            <person name="de Vazeille A.R."/>
            <person name="Buell C.R."/>
            <person name="Ying K."/>
            <person name="Li Y."/>
            <person name="Lu T."/>
            <person name="Huang Y."/>
            <person name="Zhao Q."/>
            <person name="Feng Q."/>
            <person name="Zhang L."/>
            <person name="Zhu J."/>
            <person name="Weng Q."/>
            <person name="Mu J."/>
            <person name="Lu Y."/>
            <person name="Fan D."/>
            <person name="Liu Y."/>
            <person name="Guan J."/>
            <person name="Zhang Y."/>
            <person name="Yu S."/>
            <person name="Liu X."/>
            <person name="Zhang Y."/>
            <person name="Hong G."/>
            <person name="Han B."/>
            <person name="Choisne N."/>
            <person name="Demange N."/>
            <person name="Orjeda G."/>
            <person name="Samain S."/>
            <person name="Cattolico L."/>
            <person name="Pelletier E."/>
            <person name="Couloux A."/>
            <person name="Segurens B."/>
            <person name="Wincker P."/>
            <person name="D'Hont A."/>
            <person name="Scarpelli C."/>
            <person name="Weissenbach J."/>
            <person name="Salanoubat M."/>
            <person name="Quetier F."/>
            <person name="Yu Y."/>
            <person name="Kim H.R."/>
            <person name="Rambo T."/>
            <person name="Currie J."/>
            <person name="Collura K."/>
            <person name="Luo M."/>
            <person name="Yang T."/>
            <person name="Ammiraju J.S.S."/>
            <person name="Engler F."/>
            <person name="Soderlund C."/>
            <person name="Wing R.A."/>
            <person name="Palmer L.E."/>
            <person name="de la Bastide M."/>
            <person name="Spiegel L."/>
            <person name="Nascimento L."/>
            <person name="Zutavern T."/>
            <person name="O'Shaughnessy A."/>
            <person name="Dike S."/>
            <person name="Dedhia N."/>
            <person name="Preston R."/>
            <person name="Balija V."/>
            <person name="McCombie W.R."/>
            <person name="Chow T."/>
            <person name="Chen H."/>
            <person name="Chung M."/>
            <person name="Chen C."/>
            <person name="Shaw J."/>
            <person name="Wu H."/>
            <person name="Hsiao K."/>
            <person name="Chao Y."/>
            <person name="Chu M."/>
            <person name="Cheng C."/>
            <person name="Hour A."/>
            <person name="Lee P."/>
            <person name="Lin S."/>
            <person name="Lin Y."/>
            <person name="Liou J."/>
            <person name="Liu S."/>
            <person name="Hsing Y."/>
            <person name="Raghuvanshi S."/>
            <person name="Mohanty A."/>
            <person name="Bharti A.K."/>
            <person name="Gaur A."/>
            <person name="Gupta V."/>
            <person name="Kumar D."/>
            <person name="Ravi V."/>
            <person name="Vij S."/>
            <person name="Kapur A."/>
            <person name="Khurana P."/>
            <person name="Khurana P."/>
            <person name="Khurana J.P."/>
            <person name="Tyagi A.K."/>
            <person name="Gaikwad K."/>
            <person name="Singh A."/>
            <person name="Dalal V."/>
            <person name="Srivastava S."/>
            <person name="Dixit A."/>
            <person name="Pal A.K."/>
            <person name="Ghazi I.A."/>
            <person name="Yadav M."/>
            <person name="Pandit A."/>
            <person name="Bhargava A."/>
            <person name="Sureshbabu K."/>
            <person name="Batra K."/>
            <person name="Sharma T.R."/>
            <person name="Mohapatra T."/>
            <person name="Singh N.K."/>
            <person name="Messing J."/>
            <person name="Nelson A.B."/>
            <person name="Fuks G."/>
            <person name="Kavchok S."/>
            <person name="Keizer G."/>
            <person name="Linton E."/>
            <person name="Llaca V."/>
            <person name="Song R."/>
            <person name="Tanyolac B."/>
            <person name="Young S."/>
            <person name="Ho-Il K."/>
            <person name="Hahn J.H."/>
            <person name="Sangsakoo G."/>
            <person name="Vanavichit A."/>
            <person name="de Mattos Luiz.A.T."/>
            <person name="Zimmer P.D."/>
            <person name="Malone G."/>
            <person name="Dellagostin O."/>
            <person name="de Oliveira A.C."/>
            <person name="Bevan M."/>
            <person name="Bancroft I."/>
            <person name="Minx P."/>
            <person name="Cordum H."/>
            <person name="Wilson R."/>
            <person name="Cheng Z."/>
            <person name="Jin W."/>
            <person name="Jiang J."/>
            <person name="Leong S.A."/>
            <person name="Iwama H."/>
            <person name="Gojobori T."/>
            <person name="Itoh T."/>
            <person name="Niimura Y."/>
            <person name="Fujii Y."/>
            <person name="Habara T."/>
            <person name="Sakai H."/>
            <person name="Sato Y."/>
            <person name="Wilson G."/>
            <person name="Kumar K."/>
            <person name="McCouch S."/>
            <person name="Juretic N."/>
            <person name="Hoen D."/>
            <person name="Wright S."/>
            <person name="Bruskiewich R."/>
            <person name="Bureau T."/>
            <person name="Miyao A."/>
            <person name="Hirochika H."/>
            <person name="Nishikawa T."/>
            <person name="Kadowaki K."/>
            <person name="Sugiura M."/>
            <person name="Burr B."/>
            <person name="Sasaki T."/>
        </authorList>
    </citation>
    <scope>NUCLEOTIDE SEQUENCE [LARGE SCALE GENOMIC DNA]</scope>
    <source>
        <strain evidence="4">cv. Nipponbare</strain>
    </source>
</reference>
<protein>
    <submittedName>
        <fullName evidence="3">Uncharacterized protein</fullName>
    </submittedName>
</protein>
<sequence length="73" mass="7762">MDNIRAAAWRQAGGGLPSSGGRAAATEAAEMARWEAADGWRPLLRWKWREGRQGGGGVREAAHGRADGSGLKF</sequence>
<dbReference type="AlphaFoldDB" id="Q5VPA4"/>
<organism evidence="3 4">
    <name type="scientific">Oryza sativa subsp. japonica</name>
    <name type="common">Rice</name>
    <dbReference type="NCBI Taxonomy" id="39947"/>
    <lineage>
        <taxon>Eukaryota</taxon>
        <taxon>Viridiplantae</taxon>
        <taxon>Streptophyta</taxon>
        <taxon>Embryophyta</taxon>
        <taxon>Tracheophyta</taxon>
        <taxon>Spermatophyta</taxon>
        <taxon>Magnoliopsida</taxon>
        <taxon>Liliopsida</taxon>
        <taxon>Poales</taxon>
        <taxon>Poaceae</taxon>
        <taxon>BOP clade</taxon>
        <taxon>Oryzoideae</taxon>
        <taxon>Oryzeae</taxon>
        <taxon>Oryzinae</taxon>
        <taxon>Oryza</taxon>
        <taxon>Oryza sativa</taxon>
    </lineage>
</organism>
<feature type="region of interest" description="Disordered" evidence="1">
    <location>
        <begin position="52"/>
        <end position="73"/>
    </location>
</feature>
<dbReference type="Proteomes" id="UP000000763">
    <property type="component" value="Chromosome 6"/>
</dbReference>
<proteinExistence type="predicted"/>
<evidence type="ECO:0000256" key="1">
    <source>
        <dbReference type="SAM" id="MobiDB-lite"/>
    </source>
</evidence>
<feature type="region of interest" description="Disordered" evidence="1">
    <location>
        <begin position="1"/>
        <end position="24"/>
    </location>
</feature>
<gene>
    <name evidence="3" type="ORF">P0498C03.9</name>
    <name evidence="2" type="ORF">P0566A10.43</name>
</gene>
<reference evidence="2" key="1">
    <citation type="submission" date="2001-05" db="EMBL/GenBank/DDBJ databases">
        <title>Oryza sativa nipponbare(GA3) genomic DNA, chromosome 6, PAC clone:P0566A10.</title>
        <authorList>
            <person name="Sasaki T."/>
            <person name="Matsumoto T."/>
            <person name="Yamamoto K."/>
        </authorList>
    </citation>
    <scope>NUCLEOTIDE SEQUENCE</scope>
</reference>
<accession>Q5VPA4</accession>
<evidence type="ECO:0000313" key="4">
    <source>
        <dbReference type="Proteomes" id="UP000000763"/>
    </source>
</evidence>